<dbReference type="AlphaFoldDB" id="A0A1Y1VS32"/>
<organism evidence="2 3">
    <name type="scientific">Linderina pennispora</name>
    <dbReference type="NCBI Taxonomy" id="61395"/>
    <lineage>
        <taxon>Eukaryota</taxon>
        <taxon>Fungi</taxon>
        <taxon>Fungi incertae sedis</taxon>
        <taxon>Zoopagomycota</taxon>
        <taxon>Kickxellomycotina</taxon>
        <taxon>Kickxellomycetes</taxon>
        <taxon>Kickxellales</taxon>
        <taxon>Kickxellaceae</taxon>
        <taxon>Linderina</taxon>
    </lineage>
</organism>
<dbReference type="EMBL" id="MCFD01000124">
    <property type="protein sequence ID" value="ORX64112.1"/>
    <property type="molecule type" value="Genomic_DNA"/>
</dbReference>
<dbReference type="Gene3D" id="3.50.50.60">
    <property type="entry name" value="FAD/NAD(P)-binding domain"/>
    <property type="match status" value="2"/>
</dbReference>
<dbReference type="InterPro" id="IPR036188">
    <property type="entry name" value="FAD/NAD-bd_sf"/>
</dbReference>
<dbReference type="RefSeq" id="XP_040739168.1">
    <property type="nucleotide sequence ID" value="XM_040890760.1"/>
</dbReference>
<dbReference type="InterPro" id="IPR006076">
    <property type="entry name" value="FAD-dep_OxRdtase"/>
</dbReference>
<feature type="domain" description="FAD dependent oxidoreductase" evidence="1">
    <location>
        <begin position="242"/>
        <end position="408"/>
    </location>
</feature>
<dbReference type="Pfam" id="PF01266">
    <property type="entry name" value="DAO"/>
    <property type="match status" value="2"/>
</dbReference>
<dbReference type="PANTHER" id="PTHR13847">
    <property type="entry name" value="SARCOSINE DEHYDROGENASE-RELATED"/>
    <property type="match status" value="1"/>
</dbReference>
<dbReference type="SUPFAM" id="SSF51905">
    <property type="entry name" value="FAD/NAD(P)-binding domain"/>
    <property type="match status" value="1"/>
</dbReference>
<evidence type="ECO:0000259" key="1">
    <source>
        <dbReference type="Pfam" id="PF01266"/>
    </source>
</evidence>
<protein>
    <submittedName>
        <fullName evidence="2">FAD dependent oxidoreductase</fullName>
    </submittedName>
</protein>
<sequence length="428" mass="46912">MSNSNETIVIVGGGIVGVSTAFFTVKSLAEKYPAEQRPSVVLLEQCEPGCSASGKSGGFLARHWSDGTDTEQLAEFGYDLHAKLAREYNGPERWGYRPLDTYCAEIDRIPNMVTSIEVIAAKPQQFAGEEHQDRTHSSITVPAEVEAVKVVDNACVPWLKPDILTRLRQLTRTLLSEAKALGLQIVKAKVIDVEEPGYRPPILEFPISSQSRLATDEFSIVEPANTPDSTRRASVVKPYLVKVDQGEDIPADKIVVACGAWVTSCLRWQAFREVSASQIPIQGLRAHYLIAKPSEPLPAQAVFAEINGTVYNGEDAIEIYSRMDGSVFVCGEALDDPEMPPHNPFEPVWSKRATNRLKQIVNDVSPSLSFDVINYGLACHLPGLFIAAGHGCWGILNGPATGLAMSELLVDGKCTTLDLTNFRLNRWY</sequence>
<dbReference type="GeneID" id="63807408"/>
<keyword evidence="3" id="KW-1185">Reference proteome</keyword>
<name>A0A1Y1VS32_9FUNG</name>
<evidence type="ECO:0000313" key="2">
    <source>
        <dbReference type="EMBL" id="ORX64112.1"/>
    </source>
</evidence>
<reference evidence="2 3" key="1">
    <citation type="submission" date="2016-07" db="EMBL/GenBank/DDBJ databases">
        <title>Pervasive Adenine N6-methylation of Active Genes in Fungi.</title>
        <authorList>
            <consortium name="DOE Joint Genome Institute"/>
            <person name="Mondo S.J."/>
            <person name="Dannebaum R.O."/>
            <person name="Kuo R.C."/>
            <person name="Labutti K."/>
            <person name="Haridas S."/>
            <person name="Kuo A."/>
            <person name="Salamov A."/>
            <person name="Ahrendt S.R."/>
            <person name="Lipzen A."/>
            <person name="Sullivan W."/>
            <person name="Andreopoulos W.B."/>
            <person name="Clum A."/>
            <person name="Lindquist E."/>
            <person name="Daum C."/>
            <person name="Ramamoorthy G.K."/>
            <person name="Gryganskyi A."/>
            <person name="Culley D."/>
            <person name="Magnuson J.K."/>
            <person name="James T.Y."/>
            <person name="O'Malley M.A."/>
            <person name="Stajich J.E."/>
            <person name="Spatafora J.W."/>
            <person name="Visel A."/>
            <person name="Grigoriev I.V."/>
        </authorList>
    </citation>
    <scope>NUCLEOTIDE SEQUENCE [LARGE SCALE GENOMIC DNA]</scope>
    <source>
        <strain evidence="2 3">ATCC 12442</strain>
    </source>
</reference>
<gene>
    <name evidence="2" type="ORF">DL89DRAFT_297753</name>
</gene>
<dbReference type="PANTHER" id="PTHR13847:SF150">
    <property type="entry name" value="OXIDOREDUCTASE TDA3-RELATED"/>
    <property type="match status" value="1"/>
</dbReference>
<dbReference type="OrthoDB" id="498204at2759"/>
<accession>A0A1Y1VS32</accession>
<dbReference type="STRING" id="61395.A0A1Y1VS32"/>
<dbReference type="Proteomes" id="UP000193922">
    <property type="component" value="Unassembled WGS sequence"/>
</dbReference>
<feature type="domain" description="FAD dependent oxidoreductase" evidence="1">
    <location>
        <begin position="8"/>
        <end position="195"/>
    </location>
</feature>
<dbReference type="GO" id="GO:0005737">
    <property type="term" value="C:cytoplasm"/>
    <property type="evidence" value="ECO:0007669"/>
    <property type="project" value="TreeGrafter"/>
</dbReference>
<proteinExistence type="predicted"/>
<evidence type="ECO:0000313" key="3">
    <source>
        <dbReference type="Proteomes" id="UP000193922"/>
    </source>
</evidence>
<comment type="caution">
    <text evidence="2">The sequence shown here is derived from an EMBL/GenBank/DDBJ whole genome shotgun (WGS) entry which is preliminary data.</text>
</comment>